<protein>
    <submittedName>
        <fullName evidence="4">AMP-dependent synthetase and ligase</fullName>
    </submittedName>
</protein>
<dbReference type="InterPro" id="IPR042099">
    <property type="entry name" value="ANL_N_sf"/>
</dbReference>
<dbReference type="PANTHER" id="PTHR43272:SF33">
    <property type="entry name" value="AMP-BINDING DOMAIN-CONTAINING PROTEIN-RELATED"/>
    <property type="match status" value="1"/>
</dbReference>
<reference evidence="4 5" key="1">
    <citation type="journal article" date="2013" name="Genome Announc.">
        <title>Complete genome sequence of Simiduia agarivorans SA1(T), a marine bacterium able to degrade a variety of polysaccharides.</title>
        <authorList>
            <person name="Lin S.Y."/>
            <person name="Shieh W.Y."/>
            <person name="Chen J.S."/>
            <person name="Tang S.L."/>
        </authorList>
    </citation>
    <scope>NUCLEOTIDE SEQUENCE [LARGE SCALE GENOMIC DNA]</scope>
    <source>
        <strain evidence="5">DSM 21679 / JCM 13881 / BCRC 17597 / SA1</strain>
    </source>
</reference>
<dbReference type="InterPro" id="IPR020845">
    <property type="entry name" value="AMP-binding_CS"/>
</dbReference>
<evidence type="ECO:0000256" key="2">
    <source>
        <dbReference type="ARBA" id="ARBA00022840"/>
    </source>
</evidence>
<dbReference type="OrthoDB" id="9803968at2"/>
<evidence type="ECO:0000313" key="4">
    <source>
        <dbReference type="EMBL" id="AFV00383.1"/>
    </source>
</evidence>
<dbReference type="Pfam" id="PF00501">
    <property type="entry name" value="AMP-binding"/>
    <property type="match status" value="1"/>
</dbReference>
<dbReference type="AlphaFoldDB" id="K4L2G7"/>
<dbReference type="PROSITE" id="PS00455">
    <property type="entry name" value="AMP_BINDING"/>
    <property type="match status" value="1"/>
</dbReference>
<accession>K4L2G7</accession>
<dbReference type="HOGENOM" id="CLU_000022_45_5_6"/>
<feature type="domain" description="AMP-dependent synthetase/ligase" evidence="3">
    <location>
        <begin position="18"/>
        <end position="386"/>
    </location>
</feature>
<evidence type="ECO:0000313" key="5">
    <source>
        <dbReference type="Proteomes" id="UP000000466"/>
    </source>
</evidence>
<keyword evidence="2" id="KW-0067">ATP-binding</keyword>
<evidence type="ECO:0000259" key="3">
    <source>
        <dbReference type="Pfam" id="PF00501"/>
    </source>
</evidence>
<dbReference type="SUPFAM" id="SSF56801">
    <property type="entry name" value="Acetyl-CoA synthetase-like"/>
    <property type="match status" value="1"/>
</dbReference>
<dbReference type="GO" id="GO:0004467">
    <property type="term" value="F:long-chain fatty acid-CoA ligase activity"/>
    <property type="evidence" value="ECO:0007669"/>
    <property type="project" value="TreeGrafter"/>
</dbReference>
<proteinExistence type="predicted"/>
<dbReference type="RefSeq" id="WP_015048535.1">
    <property type="nucleotide sequence ID" value="NC_018868.3"/>
</dbReference>
<sequence length="540" mass="59635">MKPVTELAPTPLEKFYQWERSAPDTIFLRQSAANQWIEYTWSDVAEMVRRVAGFLRARNLPAGSRIGLLATNCAEWLVVDLAIMLAGHVSVPLYAAQDIRSGRYIFDHAGVSLVFVGHFAHEQNPDTLLVEGIYRVALSDCVVPCDISLPEIFEHAERFEACPLYPREQLFTLIYTSGTTGNPKGVMHSLGACAEVVQRRTQFLPSADPGARERFISYLPLAHVAERVGIAIRAVYGNAELSFSAGPERFAEEMREVRPTGFFAVPRLWEKFRQGLEAAMPGLDPHALSDAQKLAVRQRLGLDQARIITTGAAATAPDIMAWYAALGIRLQNAYGMTENLIDGCIDMSESPADPGCVGKPLPGVQLRFTEDGEVCFRSAGLMQGYYKEPDKTALVLHAGWYHTGDRGYLDAEGRLVLTGRVGDIFKTAKGKFVNPLELEHKLTATGLFEQLCVVGQGLAQPVLIARPFSANCDIRISTVIEQINTELAPHERIGQILLTDSLWSADNGLLTPTLKVRRQAVADRYLPELEPDVPLCWCKN</sequence>
<keyword evidence="5" id="KW-1185">Reference proteome</keyword>
<gene>
    <name evidence="4" type="ordered locus">M5M_16250</name>
</gene>
<dbReference type="GO" id="GO:0016020">
    <property type="term" value="C:membrane"/>
    <property type="evidence" value="ECO:0007669"/>
    <property type="project" value="TreeGrafter"/>
</dbReference>
<name>K4L2G7_SIMAS</name>
<dbReference type="STRING" id="1117647.M5M_16250"/>
<dbReference type="Gene3D" id="3.40.50.12780">
    <property type="entry name" value="N-terminal domain of ligase-like"/>
    <property type="match status" value="1"/>
</dbReference>
<dbReference type="EMBL" id="CP003746">
    <property type="protein sequence ID" value="AFV00383.1"/>
    <property type="molecule type" value="Genomic_DNA"/>
</dbReference>
<dbReference type="GO" id="GO:0005524">
    <property type="term" value="F:ATP binding"/>
    <property type="evidence" value="ECO:0007669"/>
    <property type="project" value="UniProtKB-KW"/>
</dbReference>
<keyword evidence="4" id="KW-0436">Ligase</keyword>
<dbReference type="Proteomes" id="UP000000466">
    <property type="component" value="Chromosome"/>
</dbReference>
<keyword evidence="1" id="KW-0547">Nucleotide-binding</keyword>
<dbReference type="InterPro" id="IPR000873">
    <property type="entry name" value="AMP-dep_synth/lig_dom"/>
</dbReference>
<dbReference type="KEGG" id="saga:M5M_16250"/>
<evidence type="ECO:0000256" key="1">
    <source>
        <dbReference type="ARBA" id="ARBA00022741"/>
    </source>
</evidence>
<dbReference type="PANTHER" id="PTHR43272">
    <property type="entry name" value="LONG-CHAIN-FATTY-ACID--COA LIGASE"/>
    <property type="match status" value="1"/>
</dbReference>
<dbReference type="eggNOG" id="COG1022">
    <property type="taxonomic scope" value="Bacteria"/>
</dbReference>
<organism evidence="4 5">
    <name type="scientific">Simiduia agarivorans (strain DSM 21679 / JCM 13881 / BCRC 17597 / SA1)</name>
    <dbReference type="NCBI Taxonomy" id="1117647"/>
    <lineage>
        <taxon>Bacteria</taxon>
        <taxon>Pseudomonadati</taxon>
        <taxon>Pseudomonadota</taxon>
        <taxon>Gammaproteobacteria</taxon>
        <taxon>Cellvibrionales</taxon>
        <taxon>Cellvibrionaceae</taxon>
        <taxon>Simiduia</taxon>
    </lineage>
</organism>